<evidence type="ECO:0000313" key="4">
    <source>
        <dbReference type="Proteomes" id="UP001196413"/>
    </source>
</evidence>
<keyword evidence="4" id="KW-1185">Reference proteome</keyword>
<reference evidence="2" key="1">
    <citation type="submission" date="2021-06" db="EMBL/GenBank/DDBJ databases">
        <title>Parelaphostrongylus tenuis whole genome reference sequence.</title>
        <authorList>
            <person name="Garwood T.J."/>
            <person name="Larsen P.A."/>
            <person name="Fountain-Jones N.M."/>
            <person name="Garbe J.R."/>
            <person name="Macchietto M.G."/>
            <person name="Kania S.A."/>
            <person name="Gerhold R.W."/>
            <person name="Richards J.E."/>
            <person name="Wolf T.M."/>
        </authorList>
    </citation>
    <scope>NUCLEOTIDE SEQUENCE</scope>
    <source>
        <strain evidence="2">MNPRO001-30</strain>
        <tissue evidence="2">Meninges</tissue>
    </source>
</reference>
<dbReference type="EMBL" id="JAHQIW010003128">
    <property type="protein sequence ID" value="KAJ1357427.1"/>
    <property type="molecule type" value="Genomic_DNA"/>
</dbReference>
<protein>
    <submittedName>
        <fullName evidence="2">Uncharacterized protein</fullName>
    </submittedName>
</protein>
<feature type="signal peptide" evidence="1">
    <location>
        <begin position="1"/>
        <end position="22"/>
    </location>
</feature>
<name>A0AAD5QCG5_PARTN</name>
<evidence type="ECO:0000313" key="3">
    <source>
        <dbReference type="EMBL" id="KAJ1357427.1"/>
    </source>
</evidence>
<proteinExistence type="predicted"/>
<evidence type="ECO:0000313" key="2">
    <source>
        <dbReference type="EMBL" id="KAJ1346768.1"/>
    </source>
</evidence>
<evidence type="ECO:0000256" key="1">
    <source>
        <dbReference type="SAM" id="SignalP"/>
    </source>
</evidence>
<dbReference type="EMBL" id="JAHQIW010000221">
    <property type="protein sequence ID" value="KAJ1346768.1"/>
    <property type="molecule type" value="Genomic_DNA"/>
</dbReference>
<comment type="caution">
    <text evidence="2">The sequence shown here is derived from an EMBL/GenBank/DDBJ whole genome shotgun (WGS) entry which is preliminary data.</text>
</comment>
<dbReference type="Proteomes" id="UP001196413">
    <property type="component" value="Unassembled WGS sequence"/>
</dbReference>
<feature type="chain" id="PRO_5042441381" evidence="1">
    <location>
        <begin position="23"/>
        <end position="113"/>
    </location>
</feature>
<organism evidence="2 4">
    <name type="scientific">Parelaphostrongylus tenuis</name>
    <name type="common">Meningeal worm</name>
    <dbReference type="NCBI Taxonomy" id="148309"/>
    <lineage>
        <taxon>Eukaryota</taxon>
        <taxon>Metazoa</taxon>
        <taxon>Ecdysozoa</taxon>
        <taxon>Nematoda</taxon>
        <taxon>Chromadorea</taxon>
        <taxon>Rhabditida</taxon>
        <taxon>Rhabditina</taxon>
        <taxon>Rhabditomorpha</taxon>
        <taxon>Strongyloidea</taxon>
        <taxon>Metastrongylidae</taxon>
        <taxon>Parelaphostrongylus</taxon>
    </lineage>
</organism>
<gene>
    <name evidence="2" type="ORF">KIN20_001667</name>
    <name evidence="3" type="ORF">KIN20_015571</name>
</gene>
<accession>A0AAD5QCG5</accession>
<keyword evidence="1" id="KW-0732">Signal</keyword>
<sequence length="113" mass="12535">MRTVCIIVLIVALEAVLHPPETKNPGNENAADKRSLDVEHPLYRPHPENHNDHLCFLGLAKRSTIVMVKIRVTNGNGKNMIGSVMVDPEELIRGTKLLLRRVGTSMRSSAIAF</sequence>
<dbReference type="AlphaFoldDB" id="A0AAD5QCG5"/>